<dbReference type="Gene3D" id="3.30.2320.50">
    <property type="match status" value="1"/>
</dbReference>
<evidence type="ECO:0000313" key="4">
    <source>
        <dbReference type="EMBL" id="MFC5581136.1"/>
    </source>
</evidence>
<evidence type="ECO:0000256" key="3">
    <source>
        <dbReference type="ARBA" id="ARBA00022833"/>
    </source>
</evidence>
<evidence type="ECO:0000256" key="1">
    <source>
        <dbReference type="ARBA" id="ARBA00022596"/>
    </source>
</evidence>
<dbReference type="Pfam" id="PF01155">
    <property type="entry name" value="HypA"/>
    <property type="match status" value="1"/>
</dbReference>
<keyword evidence="1" id="KW-0533">Nickel</keyword>
<keyword evidence="2" id="KW-0479">Metal-binding</keyword>
<gene>
    <name evidence="4" type="ORF">ACFPPB_08440</name>
</gene>
<name>A0ABW0SXQ3_9GAMM</name>
<sequence length="92" mass="10082">MHETGIVRDLVRRLEQAAQEAGAEHVSGVVVWLGALSQFSPAHFREHFDDEALGTLAERAELRIVASEDPLDPQAQYVVLQSADFAVPDEDG</sequence>
<organism evidence="4 5">
    <name type="scientific">Rhodanobacter terrae</name>
    <dbReference type="NCBI Taxonomy" id="418647"/>
    <lineage>
        <taxon>Bacteria</taxon>
        <taxon>Pseudomonadati</taxon>
        <taxon>Pseudomonadota</taxon>
        <taxon>Gammaproteobacteria</taxon>
        <taxon>Lysobacterales</taxon>
        <taxon>Rhodanobacteraceae</taxon>
        <taxon>Rhodanobacter</taxon>
    </lineage>
</organism>
<proteinExistence type="predicted"/>
<dbReference type="InterPro" id="IPR000688">
    <property type="entry name" value="HypA/HybF"/>
</dbReference>
<keyword evidence="5" id="KW-1185">Reference proteome</keyword>
<dbReference type="RefSeq" id="WP_377326272.1">
    <property type="nucleotide sequence ID" value="NZ_JBHSNG010000006.1"/>
</dbReference>
<protein>
    <submittedName>
        <fullName evidence="4">Hydrogenase/urease maturation nickel metallochaperone HypA</fullName>
    </submittedName>
</protein>
<accession>A0ABW0SXQ3</accession>
<evidence type="ECO:0000256" key="2">
    <source>
        <dbReference type="ARBA" id="ARBA00022723"/>
    </source>
</evidence>
<reference evidence="5" key="1">
    <citation type="journal article" date="2019" name="Int. J. Syst. Evol. Microbiol.">
        <title>The Global Catalogue of Microorganisms (GCM) 10K type strain sequencing project: providing services to taxonomists for standard genome sequencing and annotation.</title>
        <authorList>
            <consortium name="The Broad Institute Genomics Platform"/>
            <consortium name="The Broad Institute Genome Sequencing Center for Infectious Disease"/>
            <person name="Wu L."/>
            <person name="Ma J."/>
        </authorList>
    </citation>
    <scope>NUCLEOTIDE SEQUENCE [LARGE SCALE GENOMIC DNA]</scope>
    <source>
        <strain evidence="5">CGMCC 1.13587</strain>
    </source>
</reference>
<evidence type="ECO:0000313" key="5">
    <source>
        <dbReference type="Proteomes" id="UP001596111"/>
    </source>
</evidence>
<dbReference type="Proteomes" id="UP001596111">
    <property type="component" value="Unassembled WGS sequence"/>
</dbReference>
<comment type="caution">
    <text evidence="4">The sequence shown here is derived from an EMBL/GenBank/DDBJ whole genome shotgun (WGS) entry which is preliminary data.</text>
</comment>
<dbReference type="EMBL" id="JBHSNG010000006">
    <property type="protein sequence ID" value="MFC5581136.1"/>
    <property type="molecule type" value="Genomic_DNA"/>
</dbReference>
<keyword evidence="3" id="KW-0862">Zinc</keyword>